<reference evidence="1" key="1">
    <citation type="submission" date="2023-06" db="EMBL/GenBank/DDBJ databases">
        <title>Genome-scale phylogeny and comparative genomics of the fungal order Sordariales.</title>
        <authorList>
            <consortium name="Lawrence Berkeley National Laboratory"/>
            <person name="Hensen N."/>
            <person name="Bonometti L."/>
            <person name="Westerberg I."/>
            <person name="Brannstrom I.O."/>
            <person name="Guillou S."/>
            <person name="Cros-Aarteil S."/>
            <person name="Calhoun S."/>
            <person name="Haridas S."/>
            <person name="Kuo A."/>
            <person name="Mondo S."/>
            <person name="Pangilinan J."/>
            <person name="Riley R."/>
            <person name="Labutti K."/>
            <person name="Andreopoulos B."/>
            <person name="Lipzen A."/>
            <person name="Chen C."/>
            <person name="Yanf M."/>
            <person name="Daum C."/>
            <person name="Ng V."/>
            <person name="Clum A."/>
            <person name="Steindorff A."/>
            <person name="Ohm R."/>
            <person name="Martin F."/>
            <person name="Silar P."/>
            <person name="Natvig D."/>
            <person name="Lalanne C."/>
            <person name="Gautier V."/>
            <person name="Ament-Velasquez S.L."/>
            <person name="Kruys A."/>
            <person name="Hutchinson M.I."/>
            <person name="Powell A.J."/>
            <person name="Barry K."/>
            <person name="Miller A.N."/>
            <person name="Grigoriev I.V."/>
            <person name="Debuchy R."/>
            <person name="Gladieux P."/>
            <person name="Thoren M.H."/>
            <person name="Johannesson H."/>
        </authorList>
    </citation>
    <scope>NUCLEOTIDE SEQUENCE</scope>
    <source>
        <strain evidence="1">SMH2532-1</strain>
    </source>
</reference>
<gene>
    <name evidence="1" type="ORF">B0T16DRAFT_353866</name>
</gene>
<comment type="caution">
    <text evidence="1">The sequence shown here is derived from an EMBL/GenBank/DDBJ whole genome shotgun (WGS) entry which is preliminary data.</text>
</comment>
<protein>
    <submittedName>
        <fullName evidence="1">Uncharacterized protein</fullName>
    </submittedName>
</protein>
<proteinExistence type="predicted"/>
<evidence type="ECO:0000313" key="1">
    <source>
        <dbReference type="EMBL" id="KAK0647030.1"/>
    </source>
</evidence>
<dbReference type="Proteomes" id="UP001174936">
    <property type="component" value="Unassembled WGS sequence"/>
</dbReference>
<dbReference type="EMBL" id="JAULSV010000004">
    <property type="protein sequence ID" value="KAK0647030.1"/>
    <property type="molecule type" value="Genomic_DNA"/>
</dbReference>
<accession>A0AA40CQ62</accession>
<evidence type="ECO:0000313" key="2">
    <source>
        <dbReference type="Proteomes" id="UP001174936"/>
    </source>
</evidence>
<organism evidence="1 2">
    <name type="scientific">Cercophora newfieldiana</name>
    <dbReference type="NCBI Taxonomy" id="92897"/>
    <lineage>
        <taxon>Eukaryota</taxon>
        <taxon>Fungi</taxon>
        <taxon>Dikarya</taxon>
        <taxon>Ascomycota</taxon>
        <taxon>Pezizomycotina</taxon>
        <taxon>Sordariomycetes</taxon>
        <taxon>Sordariomycetidae</taxon>
        <taxon>Sordariales</taxon>
        <taxon>Lasiosphaeriaceae</taxon>
        <taxon>Cercophora</taxon>
    </lineage>
</organism>
<name>A0AA40CQ62_9PEZI</name>
<keyword evidence="2" id="KW-1185">Reference proteome</keyword>
<sequence>MAQKTYILPSTFDHPPTSITLGSLLADPFNPHRTLATFPASKPSTTTTTRTNLFITRSSTSKTSLSLSTRLLELAGLKLASELSLSQTITYAAASVTVTSYEPPLDEIHSLILATPRAKRILFGSVLGGKLFLITGVQTAVGFTVSAESSTKRGGSLGADVPLASAVPGWEVGGGLAGSRERREGETYTVEGEVVIAYRVLVVKKRGWRAELSLADYRARDTSRMLGDGDDDEKKAGEDVSVGTLVFDSEEGEAVVFSM</sequence>
<dbReference type="AlphaFoldDB" id="A0AA40CQ62"/>